<evidence type="ECO:0000313" key="2">
    <source>
        <dbReference type="EMBL" id="EXI86416.1"/>
    </source>
</evidence>
<dbReference type="GO" id="GO:0090499">
    <property type="term" value="F:pimelyl-[acyl-carrier protein] methyl ester esterase activity"/>
    <property type="evidence" value="ECO:0007669"/>
    <property type="project" value="UniProtKB-EC"/>
</dbReference>
<feature type="domain" description="AB hydrolase-1" evidence="1">
    <location>
        <begin position="13"/>
        <end position="248"/>
    </location>
</feature>
<dbReference type="eggNOG" id="COG0596">
    <property type="taxonomic scope" value="Bacteria"/>
</dbReference>
<dbReference type="STRING" id="1454004.AW11_03195"/>
<keyword evidence="3" id="KW-1185">Reference proteome</keyword>
<gene>
    <name evidence="2" type="primary">bioH</name>
    <name evidence="2" type="ORF">AW11_03195</name>
</gene>
<dbReference type="EMBL" id="JEMY01000044">
    <property type="protein sequence ID" value="EXI86416.1"/>
    <property type="molecule type" value="Genomic_DNA"/>
</dbReference>
<dbReference type="AlphaFoldDB" id="A0A011PFQ2"/>
<comment type="caution">
    <text evidence="2">The sequence shown here is derived from an EMBL/GenBank/DDBJ whole genome shotgun (WGS) entry which is preliminary data.</text>
</comment>
<dbReference type="Gene3D" id="3.40.50.1820">
    <property type="entry name" value="alpha/beta hydrolase"/>
    <property type="match status" value="1"/>
</dbReference>
<dbReference type="PRINTS" id="PR00111">
    <property type="entry name" value="ABHYDROLASE"/>
</dbReference>
<evidence type="ECO:0000313" key="3">
    <source>
        <dbReference type="Proteomes" id="UP000022141"/>
    </source>
</evidence>
<dbReference type="PANTHER" id="PTHR43194:SF5">
    <property type="entry name" value="PIMELOYL-[ACYL-CARRIER PROTEIN] METHYL ESTER ESTERASE"/>
    <property type="match status" value="1"/>
</dbReference>
<protein>
    <submittedName>
        <fullName evidence="2">Pimelyl-[acyl-carrier protein] methyl ester esterase</fullName>
        <ecNumber evidence="2">3.1.1.85</ecNumber>
    </submittedName>
</protein>
<dbReference type="PATRIC" id="fig|1454004.3.peg.3296"/>
<dbReference type="InterPro" id="IPR029058">
    <property type="entry name" value="AB_hydrolase_fold"/>
</dbReference>
<dbReference type="InterPro" id="IPR000073">
    <property type="entry name" value="AB_hydrolase_1"/>
</dbReference>
<dbReference type="EC" id="3.1.1.85" evidence="2"/>
<keyword evidence="2" id="KW-0378">Hydrolase</keyword>
<proteinExistence type="predicted"/>
<dbReference type="PANTHER" id="PTHR43194">
    <property type="entry name" value="HYDROLASE ALPHA/BETA FOLD FAMILY"/>
    <property type="match status" value="1"/>
</dbReference>
<sequence>MTSIMGSGPDLALIHGWGLGSWVWQAVLDRLSRNCRVHLIDLPGYARSPADGDARKTFPDFSATAQTLLDALPERTTLCGWSLGGLLAMRAAVLAPERVSGLVLVGSTPCFMQRADWQAAQTPALLGTFSASAQAQPEQTLQRFAALLSQGDARAREITRTLLAGLRKAPVPDGEALRCGLEWLREVDLRPLLPTLATRCLLIHGENDSLNPLAAAVGASRQLPNAQLDIFDGAGHVPFLANPERFARLLDDFCHAPVTA</sequence>
<evidence type="ECO:0000259" key="1">
    <source>
        <dbReference type="Pfam" id="PF12697"/>
    </source>
</evidence>
<dbReference type="InterPro" id="IPR050228">
    <property type="entry name" value="Carboxylesterase_BioH"/>
</dbReference>
<organism evidence="2 3">
    <name type="scientific">Accumulibacter regalis</name>
    <dbReference type="NCBI Taxonomy" id="522306"/>
    <lineage>
        <taxon>Bacteria</taxon>
        <taxon>Pseudomonadati</taxon>
        <taxon>Pseudomonadota</taxon>
        <taxon>Betaproteobacteria</taxon>
        <taxon>Candidatus Accumulibacter</taxon>
    </lineage>
</organism>
<accession>A0A011PFQ2</accession>
<name>A0A011PFQ2_ACCRE</name>
<reference evidence="2" key="1">
    <citation type="submission" date="2014-02" db="EMBL/GenBank/DDBJ databases">
        <title>Expanding our view of genomic diversity in Candidatus Accumulibacter clades.</title>
        <authorList>
            <person name="Skennerton C.T."/>
            <person name="Barr J.J."/>
            <person name="Slater F.R."/>
            <person name="Bond P.L."/>
            <person name="Tyson G.W."/>
        </authorList>
    </citation>
    <scope>NUCLEOTIDE SEQUENCE [LARGE SCALE GENOMIC DNA]</scope>
</reference>
<dbReference type="Proteomes" id="UP000022141">
    <property type="component" value="Unassembled WGS sequence"/>
</dbReference>
<dbReference type="Pfam" id="PF12697">
    <property type="entry name" value="Abhydrolase_6"/>
    <property type="match status" value="1"/>
</dbReference>
<dbReference type="SUPFAM" id="SSF53474">
    <property type="entry name" value="alpha/beta-Hydrolases"/>
    <property type="match status" value="1"/>
</dbReference>